<evidence type="ECO:0000313" key="4">
    <source>
        <dbReference type="Proteomes" id="UP000015101"/>
    </source>
</evidence>
<dbReference type="EMBL" id="KB095811">
    <property type="protein sequence ID" value="ESO12274.1"/>
    <property type="molecule type" value="Genomic_DNA"/>
</dbReference>
<dbReference type="PANTHER" id="PTHR33776:SF3">
    <property type="entry name" value="PHD-TYPE DOMAIN-CONTAINING PROTEIN"/>
    <property type="match status" value="1"/>
</dbReference>
<dbReference type="InParanoid" id="T1EN77"/>
<evidence type="ECO:0000313" key="3">
    <source>
        <dbReference type="EnsemblMetazoa" id="HelroP158755"/>
    </source>
</evidence>
<name>T1EN77_HELRO</name>
<evidence type="ECO:0000313" key="2">
    <source>
        <dbReference type="EMBL" id="ESO12274.1"/>
    </source>
</evidence>
<dbReference type="EMBL" id="AMQM01000124">
    <property type="status" value="NOT_ANNOTATED_CDS"/>
    <property type="molecule type" value="Genomic_DNA"/>
</dbReference>
<dbReference type="AlphaFoldDB" id="T1EN77"/>
<accession>T1EN77</accession>
<organism evidence="3 4">
    <name type="scientific">Helobdella robusta</name>
    <name type="common">Californian leech</name>
    <dbReference type="NCBI Taxonomy" id="6412"/>
    <lineage>
        <taxon>Eukaryota</taxon>
        <taxon>Metazoa</taxon>
        <taxon>Spiralia</taxon>
        <taxon>Lophotrochozoa</taxon>
        <taxon>Annelida</taxon>
        <taxon>Clitellata</taxon>
        <taxon>Hirudinea</taxon>
        <taxon>Rhynchobdellida</taxon>
        <taxon>Glossiphoniidae</taxon>
        <taxon>Helobdella</taxon>
    </lineage>
</organism>
<evidence type="ECO:0000259" key="1">
    <source>
        <dbReference type="Pfam" id="PF03372"/>
    </source>
</evidence>
<dbReference type="GO" id="GO:0003824">
    <property type="term" value="F:catalytic activity"/>
    <property type="evidence" value="ECO:0007669"/>
    <property type="project" value="InterPro"/>
</dbReference>
<reference evidence="2 4" key="2">
    <citation type="journal article" date="2013" name="Nature">
        <title>Insights into bilaterian evolution from three spiralian genomes.</title>
        <authorList>
            <person name="Simakov O."/>
            <person name="Marletaz F."/>
            <person name="Cho S.J."/>
            <person name="Edsinger-Gonzales E."/>
            <person name="Havlak P."/>
            <person name="Hellsten U."/>
            <person name="Kuo D.H."/>
            <person name="Larsson T."/>
            <person name="Lv J."/>
            <person name="Arendt D."/>
            <person name="Savage R."/>
            <person name="Osoegawa K."/>
            <person name="de Jong P."/>
            <person name="Grimwood J."/>
            <person name="Chapman J.A."/>
            <person name="Shapiro H."/>
            <person name="Aerts A."/>
            <person name="Otillar R.P."/>
            <person name="Terry A.Y."/>
            <person name="Boore J.L."/>
            <person name="Grigoriev I.V."/>
            <person name="Lindberg D.R."/>
            <person name="Seaver E.C."/>
            <person name="Weisblat D.A."/>
            <person name="Putnam N.H."/>
            <person name="Rokhsar D.S."/>
        </authorList>
    </citation>
    <scope>NUCLEOTIDE SEQUENCE</scope>
</reference>
<dbReference type="EnsemblMetazoa" id="HelroT158755">
    <property type="protein sequence ID" value="HelroP158755"/>
    <property type="gene ID" value="HelroG158755"/>
</dbReference>
<dbReference type="KEGG" id="hro:HELRODRAFT_158755"/>
<dbReference type="SUPFAM" id="SSF56219">
    <property type="entry name" value="DNase I-like"/>
    <property type="match status" value="1"/>
</dbReference>
<feature type="domain" description="Endonuclease/exonuclease/phosphatase" evidence="1">
    <location>
        <begin position="11"/>
        <end position="157"/>
    </location>
</feature>
<protein>
    <recommendedName>
        <fullName evidence="1">Endonuclease/exonuclease/phosphatase domain-containing protein</fullName>
    </recommendedName>
</protein>
<dbReference type="Pfam" id="PF03372">
    <property type="entry name" value="Exo_endo_phos"/>
    <property type="match status" value="1"/>
</dbReference>
<dbReference type="InterPro" id="IPR005135">
    <property type="entry name" value="Endo/exonuclease/phosphatase"/>
</dbReference>
<dbReference type="HOGENOM" id="CLU_1295612_0_0_1"/>
<dbReference type="GeneID" id="20198027"/>
<keyword evidence="4" id="KW-1185">Reference proteome</keyword>
<gene>
    <name evidence="3" type="primary">20198027</name>
    <name evidence="2" type="ORF">HELRODRAFT_158755</name>
</gene>
<proteinExistence type="predicted"/>
<reference evidence="3" key="3">
    <citation type="submission" date="2015-06" db="UniProtKB">
        <authorList>
            <consortium name="EnsemblMetazoa"/>
        </authorList>
    </citation>
    <scope>IDENTIFICATION</scope>
</reference>
<dbReference type="Gene3D" id="3.60.10.10">
    <property type="entry name" value="Endonuclease/exonuclease/phosphatase"/>
    <property type="match status" value="1"/>
</dbReference>
<dbReference type="RefSeq" id="XP_009008994.1">
    <property type="nucleotide sequence ID" value="XM_009010746.1"/>
</dbReference>
<dbReference type="PANTHER" id="PTHR33776">
    <property type="entry name" value="ENDO/EXONUCLEASE/PHOSPHATASE DOMAIN-CONTAINING PROTEIN"/>
    <property type="match status" value="1"/>
</dbReference>
<dbReference type="InterPro" id="IPR036691">
    <property type="entry name" value="Endo/exonu/phosph_ase_sf"/>
</dbReference>
<sequence length="213" mass="24099">MQNPRCYKCGGGGGSVVILLRKSYRSTEVDLKFQPKSFECLCVSMLSNSSMLSNIVTLAIYRLEPIDEQFFTEIRQLFELLTQFNGQIVIFGDLNIHLEDPTNAYVSSFKLLLSSFSCTQHIDSSTHRMGGQLDVISTRSEYEVFNVQVKPHVVSDHGLISCSSSAPDRSMKYSMFRSTRTSFQIMGSFHARWLSLQLLHLFQPADVFGATKR</sequence>
<dbReference type="Proteomes" id="UP000015101">
    <property type="component" value="Unassembled WGS sequence"/>
</dbReference>
<reference evidence="4" key="1">
    <citation type="submission" date="2012-12" db="EMBL/GenBank/DDBJ databases">
        <authorList>
            <person name="Hellsten U."/>
            <person name="Grimwood J."/>
            <person name="Chapman J.A."/>
            <person name="Shapiro H."/>
            <person name="Aerts A."/>
            <person name="Otillar R.P."/>
            <person name="Terry A.Y."/>
            <person name="Boore J.L."/>
            <person name="Simakov O."/>
            <person name="Marletaz F."/>
            <person name="Cho S.-J."/>
            <person name="Edsinger-Gonzales E."/>
            <person name="Havlak P."/>
            <person name="Kuo D.-H."/>
            <person name="Larsson T."/>
            <person name="Lv J."/>
            <person name="Arendt D."/>
            <person name="Savage R."/>
            <person name="Osoegawa K."/>
            <person name="de Jong P."/>
            <person name="Lindberg D.R."/>
            <person name="Seaver E.C."/>
            <person name="Weisblat D.A."/>
            <person name="Putnam N.H."/>
            <person name="Grigoriev I.V."/>
            <person name="Rokhsar D.S."/>
        </authorList>
    </citation>
    <scope>NUCLEOTIDE SEQUENCE</scope>
</reference>
<dbReference type="CTD" id="20198027"/>